<evidence type="ECO:0000256" key="3">
    <source>
        <dbReference type="ARBA" id="ARBA00022989"/>
    </source>
</evidence>
<dbReference type="RefSeq" id="WP_014785046.1">
    <property type="nucleotide sequence ID" value="NC_018014.1"/>
</dbReference>
<dbReference type="HOGENOM" id="CLU_000604_60_1_0"/>
<reference evidence="8 9" key="1">
    <citation type="submission" date="2012-06" db="EMBL/GenBank/DDBJ databases">
        <title>Complete genome of Terriglobus roseus DSM 18391.</title>
        <authorList>
            <consortium name="US DOE Joint Genome Institute (JGI-PGF)"/>
            <person name="Lucas S."/>
            <person name="Copeland A."/>
            <person name="Lapidus A."/>
            <person name="Glavina del Rio T."/>
            <person name="Dalin E."/>
            <person name="Tice H."/>
            <person name="Bruce D."/>
            <person name="Goodwin L."/>
            <person name="Pitluck S."/>
            <person name="Peters L."/>
            <person name="Mikhailova N."/>
            <person name="Munk A.C.C."/>
            <person name="Kyrpides N."/>
            <person name="Mavromatis K."/>
            <person name="Ivanova N."/>
            <person name="Brettin T."/>
            <person name="Detter J.C."/>
            <person name="Han C."/>
            <person name="Larimer F."/>
            <person name="Land M."/>
            <person name="Hauser L."/>
            <person name="Markowitz V."/>
            <person name="Cheng J.-F."/>
            <person name="Hugenholtz P."/>
            <person name="Woyke T."/>
            <person name="Wu D."/>
            <person name="Brambilla E."/>
            <person name="Klenk H.-P."/>
            <person name="Eisen J.A."/>
        </authorList>
    </citation>
    <scope>NUCLEOTIDE SEQUENCE [LARGE SCALE GENOMIC DNA]</scope>
    <source>
        <strain evidence="9">DSM 18391 / NRRL B-41598 / KBS 63</strain>
    </source>
</reference>
<evidence type="ECO:0000256" key="1">
    <source>
        <dbReference type="ARBA" id="ARBA00004651"/>
    </source>
</evidence>
<dbReference type="Gene3D" id="3.40.50.300">
    <property type="entry name" value="P-loop containing nucleotide triphosphate hydrolases"/>
    <property type="match status" value="1"/>
</dbReference>
<evidence type="ECO:0000256" key="2">
    <source>
        <dbReference type="ARBA" id="ARBA00022692"/>
    </source>
</evidence>
<dbReference type="InterPro" id="IPR039421">
    <property type="entry name" value="Type_1_exporter"/>
</dbReference>
<dbReference type="SUPFAM" id="SSF90123">
    <property type="entry name" value="ABC transporter transmembrane region"/>
    <property type="match status" value="1"/>
</dbReference>
<evidence type="ECO:0000313" key="8">
    <source>
        <dbReference type="EMBL" id="AFL87477.1"/>
    </source>
</evidence>
<dbReference type="OrthoDB" id="311344at2"/>
<evidence type="ECO:0000313" key="9">
    <source>
        <dbReference type="Proteomes" id="UP000006056"/>
    </source>
</evidence>
<feature type="domain" description="ABC transporter" evidence="6">
    <location>
        <begin position="334"/>
        <end position="558"/>
    </location>
</feature>
<gene>
    <name evidence="8" type="ordered locus">Terro_1165</name>
</gene>
<dbReference type="eggNOG" id="COG2274">
    <property type="taxonomic scope" value="Bacteria"/>
</dbReference>
<feature type="domain" description="ABC transmembrane type-1" evidence="7">
    <location>
        <begin position="20"/>
        <end position="301"/>
    </location>
</feature>
<dbReference type="PROSITE" id="PS50929">
    <property type="entry name" value="ABC_TM1F"/>
    <property type="match status" value="1"/>
</dbReference>
<dbReference type="GO" id="GO:0005886">
    <property type="term" value="C:plasma membrane"/>
    <property type="evidence" value="ECO:0007669"/>
    <property type="project" value="UniProtKB-SubCell"/>
</dbReference>
<dbReference type="PANTHER" id="PTHR43394:SF4">
    <property type="entry name" value="TOXIN SECRETION ABC TRANSPORTER ATP-BINDING PROTEIN"/>
    <property type="match status" value="1"/>
</dbReference>
<dbReference type="Pfam" id="PF00005">
    <property type="entry name" value="ABC_tran"/>
    <property type="match status" value="1"/>
</dbReference>
<dbReference type="EMBL" id="CP003379">
    <property type="protein sequence ID" value="AFL87477.1"/>
    <property type="molecule type" value="Genomic_DNA"/>
</dbReference>
<keyword evidence="4 5" id="KW-0472">Membrane</keyword>
<protein>
    <submittedName>
        <fullName evidence="8">ABC-type bacteriocin/lantibiotic exporter with N-terminal double-glycine peptidase domain</fullName>
    </submittedName>
</protein>
<dbReference type="GO" id="GO:0005524">
    <property type="term" value="F:ATP binding"/>
    <property type="evidence" value="ECO:0007669"/>
    <property type="project" value="InterPro"/>
</dbReference>
<feature type="transmembrane region" description="Helical" evidence="5">
    <location>
        <begin position="157"/>
        <end position="176"/>
    </location>
</feature>
<evidence type="ECO:0000256" key="4">
    <source>
        <dbReference type="ARBA" id="ARBA00023136"/>
    </source>
</evidence>
<keyword evidence="2 5" id="KW-0812">Transmembrane</keyword>
<dbReference type="InterPro" id="IPR011527">
    <property type="entry name" value="ABC1_TM_dom"/>
</dbReference>
<organism evidence="8 9">
    <name type="scientific">Terriglobus roseus (strain DSM 18391 / NRRL B-41598 / KBS 63)</name>
    <dbReference type="NCBI Taxonomy" id="926566"/>
    <lineage>
        <taxon>Bacteria</taxon>
        <taxon>Pseudomonadati</taxon>
        <taxon>Acidobacteriota</taxon>
        <taxon>Terriglobia</taxon>
        <taxon>Terriglobales</taxon>
        <taxon>Acidobacteriaceae</taxon>
        <taxon>Terriglobus</taxon>
    </lineage>
</organism>
<feature type="transmembrane region" description="Helical" evidence="5">
    <location>
        <begin position="52"/>
        <end position="76"/>
    </location>
</feature>
<dbReference type="InterPro" id="IPR036640">
    <property type="entry name" value="ABC1_TM_sf"/>
</dbReference>
<name>I3ZE09_TERRK</name>
<feature type="transmembrane region" description="Helical" evidence="5">
    <location>
        <begin position="20"/>
        <end position="40"/>
    </location>
</feature>
<feature type="transmembrane region" description="Helical" evidence="5">
    <location>
        <begin position="243"/>
        <end position="265"/>
    </location>
</feature>
<dbReference type="STRING" id="926566.Terro_1165"/>
<accession>I3ZE09</accession>
<dbReference type="Proteomes" id="UP000006056">
    <property type="component" value="Chromosome"/>
</dbReference>
<dbReference type="GO" id="GO:0015421">
    <property type="term" value="F:ABC-type oligopeptide transporter activity"/>
    <property type="evidence" value="ECO:0007669"/>
    <property type="project" value="TreeGrafter"/>
</dbReference>
<keyword evidence="3 5" id="KW-1133">Transmembrane helix</keyword>
<proteinExistence type="predicted"/>
<comment type="subcellular location">
    <subcellularLocation>
        <location evidence="1">Cell membrane</location>
        <topology evidence="1">Multi-pass membrane protein</topology>
    </subcellularLocation>
</comment>
<dbReference type="InterPro" id="IPR027417">
    <property type="entry name" value="P-loop_NTPase"/>
</dbReference>
<dbReference type="AlphaFoldDB" id="I3ZE09"/>
<dbReference type="KEGG" id="trs:Terro_1165"/>
<keyword evidence="9" id="KW-1185">Reference proteome</keyword>
<dbReference type="GO" id="GO:0016887">
    <property type="term" value="F:ATP hydrolysis activity"/>
    <property type="evidence" value="ECO:0007669"/>
    <property type="project" value="InterPro"/>
</dbReference>
<dbReference type="Pfam" id="PF00664">
    <property type="entry name" value="ABC_membrane"/>
    <property type="match status" value="1"/>
</dbReference>
<evidence type="ECO:0000259" key="7">
    <source>
        <dbReference type="PROSITE" id="PS50929"/>
    </source>
</evidence>
<evidence type="ECO:0000256" key="5">
    <source>
        <dbReference type="SAM" id="Phobius"/>
    </source>
</evidence>
<dbReference type="PROSITE" id="PS50893">
    <property type="entry name" value="ABC_TRANSPORTER_2"/>
    <property type="match status" value="1"/>
</dbReference>
<dbReference type="PANTHER" id="PTHR43394">
    <property type="entry name" value="ATP-DEPENDENT PERMEASE MDL1, MITOCHONDRIAL"/>
    <property type="match status" value="1"/>
</dbReference>
<feature type="transmembrane region" description="Helical" evidence="5">
    <location>
        <begin position="130"/>
        <end position="151"/>
    </location>
</feature>
<dbReference type="SUPFAM" id="SSF52540">
    <property type="entry name" value="P-loop containing nucleoside triphosphate hydrolases"/>
    <property type="match status" value="1"/>
</dbReference>
<dbReference type="InterPro" id="IPR003439">
    <property type="entry name" value="ABC_transporter-like_ATP-bd"/>
</dbReference>
<sequence>MKVPLQRITSLLQPDRSDLWIVAAYSLAIGLLTLALPVASQSLINTVAFGTVLQPIIVLSLLLFAALMAASALQILRHWLVEVLQRRIFVRVTGDAGDRLIHARSSFFDNVHGPELVNRFLDVAIVQKSVAVLLIDGLTILMQTVAGLLLLAVYHPLLLLFDAVLFAMILFILFGLGRGAIRTSIAESQAKYEVLAWLEELARHPSTFRSSQGMDFGWTRTNARAAYYVEERKSHFRVEMRQIVGSLALQAFALSALLGFGGYLVTVGQLTLGQLVAGELVVGMVVYGFTKLNKSLESFYDLSAAVDELGYLEDLPVERELGSHVLEAKPAASVQLSGVEYCYEAGTNLLRGLNLYVGAGEKVAVQGALGSGKSTLLDLISSLRTPTAGHIEIDGQDYRELRLDSLRTQVVLVRRAEIFAGTLLENLTLGAAVDNRQIRNVLEQVGLQAAVMELPDSTATRLTTGGAPLTRTQALRLVVARALLMKPSVLLVDGIVDGMEGLQANDPLVVTLLAPEAPWTLVLTSDRPEVLQRCGRVYRLSGGSLYEMKPQPGSQENAQ</sequence>
<evidence type="ECO:0000259" key="6">
    <source>
        <dbReference type="PROSITE" id="PS50893"/>
    </source>
</evidence>
<dbReference type="Gene3D" id="1.20.1560.10">
    <property type="entry name" value="ABC transporter type 1, transmembrane domain"/>
    <property type="match status" value="1"/>
</dbReference>